<keyword evidence="6 18" id="KW-0472">Membrane</keyword>
<comment type="catalytic activity">
    <reaction evidence="8">
        <text>13-octadecanoyloxy-octadecanoate + H2O = 13-hydroxy-octadecanoate + octadecanoate + H(+)</text>
        <dbReference type="Rhea" id="RHEA:52084"/>
        <dbReference type="ChEBI" id="CHEBI:15377"/>
        <dbReference type="ChEBI" id="CHEBI:15378"/>
        <dbReference type="ChEBI" id="CHEBI:25629"/>
        <dbReference type="ChEBI" id="CHEBI:136304"/>
        <dbReference type="ChEBI" id="CHEBI:136335"/>
    </reaction>
    <physiologicalReaction direction="left-to-right" evidence="8">
        <dbReference type="Rhea" id="RHEA:52085"/>
    </physiologicalReaction>
</comment>
<dbReference type="InterPro" id="IPR006838">
    <property type="entry name" value="ADTRP_AIG1"/>
</dbReference>
<accession>A0AAV1JJN9</accession>
<dbReference type="Pfam" id="PF04750">
    <property type="entry name" value="Far-17a_AIG1"/>
    <property type="match status" value="1"/>
</dbReference>
<dbReference type="GO" id="GO:0016020">
    <property type="term" value="C:membrane"/>
    <property type="evidence" value="ECO:0007669"/>
    <property type="project" value="InterPro"/>
</dbReference>
<feature type="transmembrane region" description="Helical" evidence="18">
    <location>
        <begin position="150"/>
        <end position="171"/>
    </location>
</feature>
<evidence type="ECO:0000256" key="17">
    <source>
        <dbReference type="SAM" id="MobiDB-lite"/>
    </source>
</evidence>
<evidence type="ECO:0000313" key="19">
    <source>
        <dbReference type="EMBL" id="CAK1548793.1"/>
    </source>
</evidence>
<feature type="transmembrane region" description="Helical" evidence="18">
    <location>
        <begin position="183"/>
        <end position="203"/>
    </location>
</feature>
<comment type="caution">
    <text evidence="19">The sequence shown here is derived from an EMBL/GenBank/DDBJ whole genome shotgun (WGS) entry which is preliminary data.</text>
</comment>
<feature type="compositionally biased region" description="Basic and acidic residues" evidence="17">
    <location>
        <begin position="260"/>
        <end position="271"/>
    </location>
</feature>
<dbReference type="PANTHER" id="PTHR10989">
    <property type="entry name" value="ANDROGEN-INDUCED PROTEIN 1-RELATED"/>
    <property type="match status" value="1"/>
</dbReference>
<keyword evidence="5 18" id="KW-1133">Transmembrane helix</keyword>
<proteinExistence type="inferred from homology"/>
<comment type="catalytic activity">
    <reaction evidence="15">
        <text>13-(9Z-hexadecenoyloxy)-octadecanoate + H2O = 13-hydroxy-octadecanoate + (9Z)-hexadecenoate + H(+)</text>
        <dbReference type="Rhea" id="RHEA:52076"/>
        <dbReference type="ChEBI" id="CHEBI:15377"/>
        <dbReference type="ChEBI" id="CHEBI:15378"/>
        <dbReference type="ChEBI" id="CHEBI:32372"/>
        <dbReference type="ChEBI" id="CHEBI:136304"/>
        <dbReference type="ChEBI" id="CHEBI:136315"/>
    </reaction>
    <physiologicalReaction direction="left-to-right" evidence="15">
        <dbReference type="Rhea" id="RHEA:52077"/>
    </physiologicalReaction>
</comment>
<dbReference type="PANTHER" id="PTHR10989:SF16">
    <property type="entry name" value="AT02829P-RELATED"/>
    <property type="match status" value="1"/>
</dbReference>
<dbReference type="EMBL" id="CAVLEF010000011">
    <property type="protein sequence ID" value="CAK1548793.1"/>
    <property type="molecule type" value="Genomic_DNA"/>
</dbReference>
<keyword evidence="20" id="KW-1185">Reference proteome</keyword>
<name>A0AAV1JJN9_9NEOP</name>
<evidence type="ECO:0000256" key="5">
    <source>
        <dbReference type="ARBA" id="ARBA00022989"/>
    </source>
</evidence>
<evidence type="ECO:0000256" key="10">
    <source>
        <dbReference type="ARBA" id="ARBA00048680"/>
    </source>
</evidence>
<comment type="catalytic activity">
    <reaction evidence="12">
        <text>9-(9Z-octadecenoyloxy)-octadecanoate + H2O = 9-hydroxy-octadecanoate + (9Z)-octadecenoate + H(+)</text>
        <dbReference type="Rhea" id="RHEA:52048"/>
        <dbReference type="ChEBI" id="CHEBI:15377"/>
        <dbReference type="ChEBI" id="CHEBI:15378"/>
        <dbReference type="ChEBI" id="CHEBI:30823"/>
        <dbReference type="ChEBI" id="CHEBI:136282"/>
        <dbReference type="ChEBI" id="CHEBI:136286"/>
    </reaction>
    <physiologicalReaction direction="left-to-right" evidence="12">
        <dbReference type="Rhea" id="RHEA:52049"/>
    </physiologicalReaction>
</comment>
<comment type="catalytic activity">
    <reaction evidence="7">
        <text>12-hexadecanoyloxy-octadecanoate + H2O = 12-hydroxyoctadecanoate + hexadecanoate + H(+)</text>
        <dbReference type="Rhea" id="RHEA:52056"/>
        <dbReference type="ChEBI" id="CHEBI:7896"/>
        <dbReference type="ChEBI" id="CHEBI:15377"/>
        <dbReference type="ChEBI" id="CHEBI:15378"/>
        <dbReference type="ChEBI" id="CHEBI:83677"/>
        <dbReference type="ChEBI" id="CHEBI:84201"/>
    </reaction>
    <physiologicalReaction direction="left-to-right" evidence="7">
        <dbReference type="Rhea" id="RHEA:52057"/>
    </physiologicalReaction>
</comment>
<evidence type="ECO:0000256" key="6">
    <source>
        <dbReference type="ARBA" id="ARBA00023136"/>
    </source>
</evidence>
<comment type="subcellular location">
    <subcellularLocation>
        <location evidence="2">Endomembrane system</location>
        <topology evidence="2">Multi-pass membrane protein</topology>
    </subcellularLocation>
</comment>
<evidence type="ECO:0000256" key="4">
    <source>
        <dbReference type="ARBA" id="ARBA00022692"/>
    </source>
</evidence>
<evidence type="ECO:0000256" key="13">
    <source>
        <dbReference type="ARBA" id="ARBA00049221"/>
    </source>
</evidence>
<protein>
    <recommendedName>
        <fullName evidence="21">Androgen-dependent TFPI-regulating protein</fullName>
    </recommendedName>
</protein>
<evidence type="ECO:0000256" key="16">
    <source>
        <dbReference type="ARBA" id="ARBA00049428"/>
    </source>
</evidence>
<evidence type="ECO:0000256" key="7">
    <source>
        <dbReference type="ARBA" id="ARBA00047368"/>
    </source>
</evidence>
<dbReference type="AlphaFoldDB" id="A0AAV1JJN9"/>
<evidence type="ECO:0000256" key="1">
    <source>
        <dbReference type="ARBA" id="ARBA00000923"/>
    </source>
</evidence>
<evidence type="ECO:0000256" key="15">
    <source>
        <dbReference type="ARBA" id="ARBA00049322"/>
    </source>
</evidence>
<dbReference type="Proteomes" id="UP001497472">
    <property type="component" value="Unassembled WGS sequence"/>
</dbReference>
<evidence type="ECO:0000256" key="9">
    <source>
        <dbReference type="ARBA" id="ARBA00047863"/>
    </source>
</evidence>
<feature type="region of interest" description="Disordered" evidence="17">
    <location>
        <begin position="254"/>
        <end position="273"/>
    </location>
</feature>
<comment type="catalytic activity">
    <reaction evidence="10">
        <text>12-octadecanoyloxy-octadecanoate + H2O = 12-hydroxyoctadecanoate + octadecanoate + H(+)</text>
        <dbReference type="Rhea" id="RHEA:52080"/>
        <dbReference type="ChEBI" id="CHEBI:15377"/>
        <dbReference type="ChEBI" id="CHEBI:15378"/>
        <dbReference type="ChEBI" id="CHEBI:25629"/>
        <dbReference type="ChEBI" id="CHEBI:84201"/>
        <dbReference type="ChEBI" id="CHEBI:136330"/>
    </reaction>
    <physiologicalReaction direction="left-to-right" evidence="10">
        <dbReference type="Rhea" id="RHEA:52081"/>
    </physiologicalReaction>
</comment>
<feature type="transmembrane region" description="Helical" evidence="18">
    <location>
        <begin position="110"/>
        <end position="130"/>
    </location>
</feature>
<evidence type="ECO:0000256" key="14">
    <source>
        <dbReference type="ARBA" id="ARBA00049296"/>
    </source>
</evidence>
<dbReference type="GO" id="GO:0012505">
    <property type="term" value="C:endomembrane system"/>
    <property type="evidence" value="ECO:0007669"/>
    <property type="project" value="UniProtKB-SubCell"/>
</dbReference>
<evidence type="ECO:0000256" key="8">
    <source>
        <dbReference type="ARBA" id="ARBA00047427"/>
    </source>
</evidence>
<evidence type="ECO:0000256" key="11">
    <source>
        <dbReference type="ARBA" id="ARBA00048701"/>
    </source>
</evidence>
<keyword evidence="4 18" id="KW-0812">Transmembrane</keyword>
<comment type="similarity">
    <text evidence="3">Belongs to the AIG1 family.</text>
</comment>
<gene>
    <name evidence="19" type="ORF">LNINA_LOCUS8145</name>
</gene>
<reference evidence="19 20" key="1">
    <citation type="submission" date="2023-11" db="EMBL/GenBank/DDBJ databases">
        <authorList>
            <person name="Okamura Y."/>
        </authorList>
    </citation>
    <scope>NUCLEOTIDE SEQUENCE [LARGE SCALE GENOMIC DNA]</scope>
</reference>
<evidence type="ECO:0000256" key="3">
    <source>
        <dbReference type="ARBA" id="ARBA00009300"/>
    </source>
</evidence>
<comment type="catalytic activity">
    <reaction evidence="16">
        <text>12-(9Z-hexadecenoyloxy)-octadecanoate + H2O = 12-hydroxyoctadecanoate + (9Z)-hexadecenoate + H(+)</text>
        <dbReference type="Rhea" id="RHEA:52072"/>
        <dbReference type="ChEBI" id="CHEBI:15377"/>
        <dbReference type="ChEBI" id="CHEBI:15378"/>
        <dbReference type="ChEBI" id="CHEBI:32372"/>
        <dbReference type="ChEBI" id="CHEBI:84201"/>
        <dbReference type="ChEBI" id="CHEBI:136312"/>
    </reaction>
    <physiologicalReaction direction="left-to-right" evidence="16">
        <dbReference type="Rhea" id="RHEA:52073"/>
    </physiologicalReaction>
</comment>
<comment type="catalytic activity">
    <reaction evidence="11">
        <text>12-(9Z-octadecenoyloxy)-octadecanoate + H2O = 12-hydroxyoctadecanoate + (9Z)-octadecenoate + H(+)</text>
        <dbReference type="Rhea" id="RHEA:52060"/>
        <dbReference type="ChEBI" id="CHEBI:15377"/>
        <dbReference type="ChEBI" id="CHEBI:15378"/>
        <dbReference type="ChEBI" id="CHEBI:30823"/>
        <dbReference type="ChEBI" id="CHEBI:84201"/>
        <dbReference type="ChEBI" id="CHEBI:136302"/>
    </reaction>
    <physiologicalReaction direction="left-to-right" evidence="11">
        <dbReference type="Rhea" id="RHEA:52061"/>
    </physiologicalReaction>
</comment>
<sequence>MADIEALASKDVKSVFSWNLVLRTIYHLGYFIGDNGILVWCLGIGDRINRAASNNPAVATFKYMLPAFFTNWNFSFQTLFLGLSLLHDVLEWSGKHNGNFGSKVRYWRDVLFCGCVLPFTLFVSSMFWTVYAIDRELVFPKIYDEVVPWWFNHCVHTNILVVLALETLLQARRHPTDRKVEVTMYWGVAVAYAVVYYTIYFATGRWLYQVFGVMSWWQVCLYQLWIWLSSYIFYLLQFPINRLFHAEERPQISESNGETKTADGEEPKAENAKVITDLKTPPFSTRSWSVKFRSLRNHFETSRL</sequence>
<evidence type="ECO:0000256" key="12">
    <source>
        <dbReference type="ARBA" id="ARBA00048800"/>
    </source>
</evidence>
<comment type="catalytic activity">
    <reaction evidence="9">
        <text>9-hexadecanoyloxy-octadecanoate + H2O = 9-hydroxy-octadecanoate + hexadecanoate + H(+)</text>
        <dbReference type="Rhea" id="RHEA:52052"/>
        <dbReference type="ChEBI" id="CHEBI:7896"/>
        <dbReference type="ChEBI" id="CHEBI:15377"/>
        <dbReference type="ChEBI" id="CHEBI:15378"/>
        <dbReference type="ChEBI" id="CHEBI:83670"/>
        <dbReference type="ChEBI" id="CHEBI:136286"/>
    </reaction>
    <physiologicalReaction direction="left-to-right" evidence="9">
        <dbReference type="Rhea" id="RHEA:52053"/>
    </physiologicalReaction>
</comment>
<evidence type="ECO:0000256" key="2">
    <source>
        <dbReference type="ARBA" id="ARBA00004127"/>
    </source>
</evidence>
<comment type="catalytic activity">
    <reaction evidence="14">
        <text>13-(9Z-octadecenoyloxy)-octadecanoate + H2O = 13-hydroxy-octadecanoate + (9Z)-octadecenoate + H(+)</text>
        <dbReference type="Rhea" id="RHEA:52064"/>
        <dbReference type="ChEBI" id="CHEBI:15377"/>
        <dbReference type="ChEBI" id="CHEBI:15378"/>
        <dbReference type="ChEBI" id="CHEBI:30823"/>
        <dbReference type="ChEBI" id="CHEBI:136303"/>
        <dbReference type="ChEBI" id="CHEBI:136304"/>
    </reaction>
    <physiologicalReaction direction="left-to-right" evidence="14">
        <dbReference type="Rhea" id="RHEA:52065"/>
    </physiologicalReaction>
</comment>
<comment type="catalytic activity">
    <reaction evidence="1">
        <text>9-(9Z-hexadecenoyloxy)-octadecanoate + H2O = (9Z)-hexadecenoate + 9-hydroxy-octadecanoate + H(+)</text>
        <dbReference type="Rhea" id="RHEA:52068"/>
        <dbReference type="ChEBI" id="CHEBI:15377"/>
        <dbReference type="ChEBI" id="CHEBI:15378"/>
        <dbReference type="ChEBI" id="CHEBI:32372"/>
        <dbReference type="ChEBI" id="CHEBI:136286"/>
        <dbReference type="ChEBI" id="CHEBI:136309"/>
    </reaction>
    <physiologicalReaction direction="left-to-right" evidence="1">
        <dbReference type="Rhea" id="RHEA:52069"/>
    </physiologicalReaction>
</comment>
<evidence type="ECO:0008006" key="21">
    <source>
        <dbReference type="Google" id="ProtNLM"/>
    </source>
</evidence>
<evidence type="ECO:0000256" key="18">
    <source>
        <dbReference type="SAM" id="Phobius"/>
    </source>
</evidence>
<evidence type="ECO:0000313" key="20">
    <source>
        <dbReference type="Proteomes" id="UP001497472"/>
    </source>
</evidence>
<feature type="transmembrane region" description="Helical" evidence="18">
    <location>
        <begin position="215"/>
        <end position="236"/>
    </location>
</feature>
<organism evidence="19 20">
    <name type="scientific">Leptosia nina</name>
    <dbReference type="NCBI Taxonomy" id="320188"/>
    <lineage>
        <taxon>Eukaryota</taxon>
        <taxon>Metazoa</taxon>
        <taxon>Ecdysozoa</taxon>
        <taxon>Arthropoda</taxon>
        <taxon>Hexapoda</taxon>
        <taxon>Insecta</taxon>
        <taxon>Pterygota</taxon>
        <taxon>Neoptera</taxon>
        <taxon>Endopterygota</taxon>
        <taxon>Lepidoptera</taxon>
        <taxon>Glossata</taxon>
        <taxon>Ditrysia</taxon>
        <taxon>Papilionoidea</taxon>
        <taxon>Pieridae</taxon>
        <taxon>Pierinae</taxon>
        <taxon>Leptosia</taxon>
    </lineage>
</organism>
<comment type="catalytic activity">
    <reaction evidence="13">
        <text>9-octadecanoyloxy-octadecanoate + H2O = 9-hydroxy-octadecanoate + octadecanoate + H(+)</text>
        <dbReference type="Rhea" id="RHEA:52096"/>
        <dbReference type="ChEBI" id="CHEBI:15377"/>
        <dbReference type="ChEBI" id="CHEBI:15378"/>
        <dbReference type="ChEBI" id="CHEBI:25629"/>
        <dbReference type="ChEBI" id="CHEBI:136286"/>
        <dbReference type="ChEBI" id="CHEBI:136373"/>
    </reaction>
    <physiologicalReaction direction="left-to-right" evidence="13">
        <dbReference type="Rhea" id="RHEA:52097"/>
    </physiologicalReaction>
</comment>